<evidence type="ECO:0000256" key="2">
    <source>
        <dbReference type="SAM" id="Phobius"/>
    </source>
</evidence>
<dbReference type="Proteomes" id="UP000017048">
    <property type="component" value="Unassembled WGS sequence"/>
</dbReference>
<feature type="compositionally biased region" description="Pro residues" evidence="1">
    <location>
        <begin position="235"/>
        <end position="249"/>
    </location>
</feature>
<feature type="transmembrane region" description="Helical" evidence="2">
    <location>
        <begin position="50"/>
        <end position="71"/>
    </location>
</feature>
<name>U5EKA6_NOCAS</name>
<dbReference type="GeneID" id="91519190"/>
<dbReference type="EMBL" id="AB685274">
    <property type="protein sequence ID" value="BAO99012.1"/>
    <property type="molecule type" value="Genomic_DNA"/>
</dbReference>
<evidence type="ECO:0000313" key="3">
    <source>
        <dbReference type="EMBL" id="GAD86826.1"/>
    </source>
</evidence>
<feature type="compositionally biased region" description="Low complexity" evidence="1">
    <location>
        <begin position="103"/>
        <end position="171"/>
    </location>
</feature>
<sequence length="289" mass="28308">MEMAGGGGPGQPTMLGDVIRGFLFVIVTLGGMFGAIGVMVGLLDRDMPTLLFYLVWSVIFAIFGALVFWWIKASRSPRQRGGVQGFSVLGRGGHAGALPGGPSPSALPARGLAQSSGGPGRPAAPAPGAAASPGPAPRSAQAGAGNAPGVPSAAAGFPPGVAGPTPPAFGGSPAVRGDQQGESTPGRPAPCGSVSPAAGRGTAPAGAPRAAGLPAPGSATTRASAVPQSDVGSPVTPPPVRPGARPPAHSPVAETQSDNLVRRDAPPTPPARPVAPSDPTIRQPFSDDR</sequence>
<feature type="compositionally biased region" description="Low complexity" evidence="1">
    <location>
        <begin position="195"/>
        <end position="219"/>
    </location>
</feature>
<dbReference type="AlphaFoldDB" id="U5EKA6"/>
<feature type="transmembrane region" description="Helical" evidence="2">
    <location>
        <begin position="22"/>
        <end position="43"/>
    </location>
</feature>
<feature type="region of interest" description="Disordered" evidence="1">
    <location>
        <begin position="94"/>
        <end position="289"/>
    </location>
</feature>
<protein>
    <submittedName>
        <fullName evidence="3">Uncharacterized protein</fullName>
    </submittedName>
</protein>
<dbReference type="RefSeq" id="WP_022567077.1">
    <property type="nucleotide sequence ID" value="NZ_BAFO02000033.1"/>
</dbReference>
<feature type="compositionally biased region" description="Polar residues" evidence="1">
    <location>
        <begin position="220"/>
        <end position="231"/>
    </location>
</feature>
<evidence type="ECO:0000313" key="4">
    <source>
        <dbReference type="Proteomes" id="UP000017048"/>
    </source>
</evidence>
<dbReference type="STRING" id="1824.SAMN05444423_1011787"/>
<gene>
    <name evidence="3" type="ORF">NCAST_33_02050</name>
</gene>
<keyword evidence="2" id="KW-0812">Transmembrane</keyword>
<reference evidence="3 4" key="1">
    <citation type="journal article" date="2014" name="BMC Genomics">
        <title>Genome based analysis of type-I polyketide synthase and nonribosomal peptide synthetase gene clusters in seven strains of five representative Nocardia species.</title>
        <authorList>
            <person name="Komaki H."/>
            <person name="Ichikawa N."/>
            <person name="Hosoyama A."/>
            <person name="Takahashi-Nakaguchi A."/>
            <person name="Matsuzawa T."/>
            <person name="Suzuki K."/>
            <person name="Fujita N."/>
            <person name="Gonoi T."/>
        </authorList>
    </citation>
    <scope>NUCLEOTIDE SEQUENCE [LARGE SCALE GENOMIC DNA]</scope>
    <source>
        <strain evidence="3 4">NBRC 15531</strain>
    </source>
</reference>
<proteinExistence type="predicted"/>
<keyword evidence="2" id="KW-0472">Membrane</keyword>
<dbReference type="EMBL" id="BAFO02000033">
    <property type="protein sequence ID" value="GAD86826.1"/>
    <property type="molecule type" value="Genomic_DNA"/>
</dbReference>
<accession>U5EKA6</accession>
<keyword evidence="2" id="KW-1133">Transmembrane helix</keyword>
<keyword evidence="4" id="KW-1185">Reference proteome</keyword>
<evidence type="ECO:0000256" key="1">
    <source>
        <dbReference type="SAM" id="MobiDB-lite"/>
    </source>
</evidence>
<organism evidence="3 4">
    <name type="scientific">Nocardia asteroides NBRC 15531</name>
    <dbReference type="NCBI Taxonomy" id="1110697"/>
    <lineage>
        <taxon>Bacteria</taxon>
        <taxon>Bacillati</taxon>
        <taxon>Actinomycetota</taxon>
        <taxon>Actinomycetes</taxon>
        <taxon>Mycobacteriales</taxon>
        <taxon>Nocardiaceae</taxon>
        <taxon>Nocardia</taxon>
    </lineage>
</organism>